<dbReference type="EMBL" id="JANUCT010000017">
    <property type="protein sequence ID" value="MCS3904193.1"/>
    <property type="molecule type" value="Genomic_DNA"/>
</dbReference>
<accession>A0AAE3L4P1</accession>
<keyword evidence="5 8" id="KW-0408">Iron</keyword>
<dbReference type="RefSeq" id="WP_259056663.1">
    <property type="nucleotide sequence ID" value="NZ_JANUCT010000017.1"/>
</dbReference>
<evidence type="ECO:0000259" key="9">
    <source>
        <dbReference type="PROSITE" id="PS51918"/>
    </source>
</evidence>
<keyword evidence="1 8" id="KW-0004">4Fe-4S</keyword>
<sequence length="229" mass="25235">MTASTLTTTQPLPDLNAAQLRVNEIFLSLQGESIKAGLPTVFIRLTGCPLRCHYCDTEYAFHDGDKHSVAGVIDQVRDYRTPHVCVTGGEPLAQRACLSLLTALCDAGYQVSLETSGAMDIAAVDTRVMKVLDLKTPASGESDRNLYGNLEQLGASDQIKFVICDRGDYDWAREQIAGRCLDRICQVLLSPSHEQLSPRVLADWILADRLPVRLQLQLHKYLWGDGPGH</sequence>
<dbReference type="Pfam" id="PF04055">
    <property type="entry name" value="Radical_SAM"/>
    <property type="match status" value="1"/>
</dbReference>
<evidence type="ECO:0000256" key="3">
    <source>
        <dbReference type="ARBA" id="ARBA00022723"/>
    </source>
</evidence>
<evidence type="ECO:0000256" key="7">
    <source>
        <dbReference type="ARBA" id="ARBA00023239"/>
    </source>
</evidence>
<keyword evidence="3 8" id="KW-0479">Metal-binding</keyword>
<comment type="similarity">
    <text evidence="8">Belongs to the radical SAM superfamily. 7-carboxy-7-deazaguanine synthase family.</text>
</comment>
<dbReference type="Proteomes" id="UP001204445">
    <property type="component" value="Unassembled WGS sequence"/>
</dbReference>
<dbReference type="InterPro" id="IPR007197">
    <property type="entry name" value="rSAM"/>
</dbReference>
<feature type="binding site" evidence="8">
    <location>
        <position position="55"/>
    </location>
    <ligand>
        <name>[4Fe-4S] cluster</name>
        <dbReference type="ChEBI" id="CHEBI:49883"/>
        <note>4Fe-4S-S-AdoMet</note>
    </ligand>
</feature>
<evidence type="ECO:0000256" key="6">
    <source>
        <dbReference type="ARBA" id="ARBA00023014"/>
    </source>
</evidence>
<comment type="pathway">
    <text evidence="8">Purine metabolism; 7-cyano-7-deazaguanine biosynthesis.</text>
</comment>
<reference evidence="10" key="1">
    <citation type="submission" date="2022-08" db="EMBL/GenBank/DDBJ databases">
        <title>Genomic Encyclopedia of Type Strains, Phase III (KMG-III): the genomes of soil and plant-associated and newly described type strains.</title>
        <authorList>
            <person name="Whitman W."/>
        </authorList>
    </citation>
    <scope>NUCLEOTIDE SEQUENCE</scope>
    <source>
        <strain evidence="10">HMT 1</strain>
    </source>
</reference>
<feature type="binding site" evidence="8">
    <location>
        <position position="87"/>
    </location>
    <ligand>
        <name>substrate</name>
    </ligand>
</feature>
<feature type="binding site" evidence="8">
    <location>
        <position position="48"/>
    </location>
    <ligand>
        <name>[4Fe-4S] cluster</name>
        <dbReference type="ChEBI" id="CHEBI:49883"/>
        <note>4Fe-4S-S-AdoMet</note>
    </ligand>
</feature>
<comment type="caution">
    <text evidence="10">The sequence shown here is derived from an EMBL/GenBank/DDBJ whole genome shotgun (WGS) entry which is preliminary data.</text>
</comment>
<feature type="binding site" evidence="8">
    <location>
        <position position="52"/>
    </location>
    <ligand>
        <name>[4Fe-4S] cluster</name>
        <dbReference type="ChEBI" id="CHEBI:49883"/>
        <note>4Fe-4S-S-AdoMet</note>
    </ligand>
</feature>
<dbReference type="SFLD" id="SFLDS00029">
    <property type="entry name" value="Radical_SAM"/>
    <property type="match status" value="1"/>
</dbReference>
<comment type="cofactor">
    <cofactor evidence="8">
        <name>Mg(2+)</name>
        <dbReference type="ChEBI" id="CHEBI:18420"/>
    </cofactor>
</comment>
<feature type="binding site" evidence="8">
    <location>
        <position position="44"/>
    </location>
    <ligand>
        <name>substrate</name>
    </ligand>
</feature>
<dbReference type="SUPFAM" id="SSF102114">
    <property type="entry name" value="Radical SAM enzymes"/>
    <property type="match status" value="1"/>
</dbReference>
<dbReference type="PROSITE" id="PS51918">
    <property type="entry name" value="RADICAL_SAM"/>
    <property type="match status" value="1"/>
</dbReference>
<feature type="binding site" evidence="8">
    <location>
        <begin position="29"/>
        <end position="31"/>
    </location>
    <ligand>
        <name>substrate</name>
    </ligand>
</feature>
<feature type="binding site" evidence="8">
    <location>
        <begin position="54"/>
        <end position="56"/>
    </location>
    <ligand>
        <name>S-adenosyl-L-methionine</name>
        <dbReference type="ChEBI" id="CHEBI:59789"/>
    </ligand>
</feature>
<feature type="domain" description="Radical SAM core" evidence="9">
    <location>
        <begin position="35"/>
        <end position="225"/>
    </location>
</feature>
<keyword evidence="2 8" id="KW-0949">S-adenosyl-L-methionine</keyword>
<evidence type="ECO:0000313" key="10">
    <source>
        <dbReference type="EMBL" id="MCS3904193.1"/>
    </source>
</evidence>
<dbReference type="InterPro" id="IPR024924">
    <property type="entry name" value="7-CO-7-deazaguanine_synth-like"/>
</dbReference>
<dbReference type="GO" id="GO:0008616">
    <property type="term" value="P:tRNA queuosine(34) biosynthetic process"/>
    <property type="evidence" value="ECO:0007669"/>
    <property type="project" value="UniProtKB-UniRule"/>
</dbReference>
<dbReference type="PANTHER" id="PTHR42836">
    <property type="entry name" value="7-CARBOXY-7-DEAZAGUANINE SYNTHASE"/>
    <property type="match status" value="1"/>
</dbReference>
<comment type="catalytic activity">
    <reaction evidence="8">
        <text>6-carboxy-5,6,7,8-tetrahydropterin + H(+) = 7-carboxy-7-carbaguanine + NH4(+)</text>
        <dbReference type="Rhea" id="RHEA:27974"/>
        <dbReference type="ChEBI" id="CHEBI:15378"/>
        <dbReference type="ChEBI" id="CHEBI:28938"/>
        <dbReference type="ChEBI" id="CHEBI:61032"/>
        <dbReference type="ChEBI" id="CHEBI:61036"/>
        <dbReference type="EC" id="4.3.99.3"/>
    </reaction>
</comment>
<protein>
    <recommendedName>
        <fullName evidence="8">7-carboxy-7-deazaguanine synthase</fullName>
        <shortName evidence="8">CDG synthase</shortName>
        <ecNumber evidence="8">4.3.99.3</ecNumber>
    </recommendedName>
    <alternativeName>
        <fullName evidence="8">Queuosine biosynthesis protein QueE</fullName>
    </alternativeName>
</protein>
<dbReference type="GO" id="GO:0000287">
    <property type="term" value="F:magnesium ion binding"/>
    <property type="evidence" value="ECO:0007669"/>
    <property type="project" value="UniProtKB-UniRule"/>
</dbReference>
<evidence type="ECO:0000313" key="11">
    <source>
        <dbReference type="Proteomes" id="UP001204445"/>
    </source>
</evidence>
<dbReference type="GO" id="GO:0016840">
    <property type="term" value="F:carbon-nitrogen lyase activity"/>
    <property type="evidence" value="ECO:0007669"/>
    <property type="project" value="UniProtKB-UniRule"/>
</dbReference>
<keyword evidence="7 8" id="KW-0456">Lyase</keyword>
<keyword evidence="6 8" id="KW-0411">Iron-sulfur</keyword>
<organism evidence="10 11">
    <name type="scientific">Methylohalomonas lacus</name>
    <dbReference type="NCBI Taxonomy" id="398773"/>
    <lineage>
        <taxon>Bacteria</taxon>
        <taxon>Pseudomonadati</taxon>
        <taxon>Pseudomonadota</taxon>
        <taxon>Gammaproteobacteria</taxon>
        <taxon>Methylohalomonadales</taxon>
        <taxon>Methylohalomonadaceae</taxon>
        <taxon>Methylohalomonas</taxon>
    </lineage>
</organism>
<dbReference type="InterPro" id="IPR027621">
    <property type="entry name" value="rSAM_QueE_gams"/>
</dbReference>
<evidence type="ECO:0000256" key="4">
    <source>
        <dbReference type="ARBA" id="ARBA00022842"/>
    </source>
</evidence>
<dbReference type="Gene3D" id="3.20.20.70">
    <property type="entry name" value="Aldolase class I"/>
    <property type="match status" value="1"/>
</dbReference>
<keyword evidence="11" id="KW-1185">Reference proteome</keyword>
<dbReference type="HAMAP" id="MF_00917">
    <property type="entry name" value="QueE"/>
    <property type="match status" value="1"/>
</dbReference>
<dbReference type="AlphaFoldDB" id="A0AAE3L4P1"/>
<comment type="subunit">
    <text evidence="8">Homodimer.</text>
</comment>
<comment type="cofactor">
    <cofactor evidence="8">
        <name>S-adenosyl-L-methionine</name>
        <dbReference type="ChEBI" id="CHEBI:59789"/>
    </cofactor>
    <text evidence="8">Binds 1 S-adenosyl-L-methionine per subunit.</text>
</comment>
<evidence type="ECO:0000256" key="1">
    <source>
        <dbReference type="ARBA" id="ARBA00022485"/>
    </source>
</evidence>
<gene>
    <name evidence="8" type="primary">queE</name>
    <name evidence="10" type="ORF">J2T55_002228</name>
</gene>
<dbReference type="EC" id="4.3.99.3" evidence="8"/>
<evidence type="ECO:0000256" key="5">
    <source>
        <dbReference type="ARBA" id="ARBA00023004"/>
    </source>
</evidence>
<keyword evidence="8" id="KW-0671">Queuosine biosynthesis</keyword>
<dbReference type="InterPro" id="IPR013785">
    <property type="entry name" value="Aldolase_TIM"/>
</dbReference>
<comment type="caution">
    <text evidence="8">Lacks conserved residue(s) required for the propagation of feature annotation.</text>
</comment>
<evidence type="ECO:0000256" key="2">
    <source>
        <dbReference type="ARBA" id="ARBA00022691"/>
    </source>
</evidence>
<feature type="binding site" evidence="8">
    <location>
        <position position="89"/>
    </location>
    <ligand>
        <name>S-adenosyl-L-methionine</name>
        <dbReference type="ChEBI" id="CHEBI:59789"/>
    </ligand>
</feature>
<evidence type="ECO:0000256" key="8">
    <source>
        <dbReference type="HAMAP-Rule" id="MF_00917"/>
    </source>
</evidence>
<name>A0AAE3L4P1_9GAMM</name>
<dbReference type="NCBIfam" id="TIGR04349">
    <property type="entry name" value="rSAM_QueE_gams"/>
    <property type="match status" value="1"/>
</dbReference>
<comment type="function">
    <text evidence="8">Catalyzes the complex heterocyclic radical-mediated conversion of 6-carboxy-5,6,7,8-tetrahydropterin (CPH4) to 7-carboxy-7-deazaguanine (CDG), a step common to the biosynthetic pathways of all 7-deazapurine-containing compounds.</text>
</comment>
<keyword evidence="4 8" id="KW-0460">Magnesium</keyword>
<feature type="binding site" evidence="8">
    <location>
        <position position="57"/>
    </location>
    <ligand>
        <name>Mg(2+)</name>
        <dbReference type="ChEBI" id="CHEBI:18420"/>
    </ligand>
</feature>
<dbReference type="GO" id="GO:1904047">
    <property type="term" value="F:S-adenosyl-L-methionine binding"/>
    <property type="evidence" value="ECO:0007669"/>
    <property type="project" value="UniProtKB-UniRule"/>
</dbReference>
<comment type="cofactor">
    <cofactor evidence="8">
        <name>[4Fe-4S] cluster</name>
        <dbReference type="ChEBI" id="CHEBI:49883"/>
    </cofactor>
    <text evidence="8">Binds 1 [4Fe-4S] cluster. The cluster is coordinated with 3 cysteines and an exchangeable S-adenosyl-L-methionine.</text>
</comment>
<dbReference type="PANTHER" id="PTHR42836:SF1">
    <property type="entry name" value="7-CARBOXY-7-DEAZAGUANINE SYNTHASE"/>
    <property type="match status" value="1"/>
</dbReference>
<dbReference type="InterPro" id="IPR058240">
    <property type="entry name" value="rSAM_sf"/>
</dbReference>
<dbReference type="PIRSF" id="PIRSF000370">
    <property type="entry name" value="QueE"/>
    <property type="match status" value="1"/>
</dbReference>
<dbReference type="GO" id="GO:0051539">
    <property type="term" value="F:4 iron, 4 sulfur cluster binding"/>
    <property type="evidence" value="ECO:0007669"/>
    <property type="project" value="UniProtKB-UniRule"/>
</dbReference>
<dbReference type="CDD" id="cd01335">
    <property type="entry name" value="Radical_SAM"/>
    <property type="match status" value="1"/>
</dbReference>
<proteinExistence type="inferred from homology"/>